<dbReference type="GO" id="GO:0016747">
    <property type="term" value="F:acyltransferase activity, transferring groups other than amino-acyl groups"/>
    <property type="evidence" value="ECO:0007669"/>
    <property type="project" value="InterPro"/>
</dbReference>
<organism evidence="2 3">
    <name type="scientific">Rubrivivax albus</name>
    <dbReference type="NCBI Taxonomy" id="2499835"/>
    <lineage>
        <taxon>Bacteria</taxon>
        <taxon>Pseudomonadati</taxon>
        <taxon>Pseudomonadota</taxon>
        <taxon>Betaproteobacteria</taxon>
        <taxon>Burkholderiales</taxon>
        <taxon>Sphaerotilaceae</taxon>
        <taxon>Rubrivivax</taxon>
    </lineage>
</organism>
<comment type="caution">
    <text evidence="2">The sequence shown here is derived from an EMBL/GenBank/DDBJ whole genome shotgun (WGS) entry which is preliminary data.</text>
</comment>
<dbReference type="AlphaFoldDB" id="A0A437JL90"/>
<dbReference type="EMBL" id="SACT01000017">
    <property type="protein sequence ID" value="RVT47430.1"/>
    <property type="molecule type" value="Genomic_DNA"/>
</dbReference>
<reference evidence="2 3" key="1">
    <citation type="submission" date="2019-01" db="EMBL/GenBank/DDBJ databases">
        <authorList>
            <person name="Chen W.-M."/>
        </authorList>
    </citation>
    <scope>NUCLEOTIDE SEQUENCE [LARGE SCALE GENOMIC DNA]</scope>
    <source>
        <strain evidence="2 3">ICH-3</strain>
    </source>
</reference>
<dbReference type="InterPro" id="IPR016181">
    <property type="entry name" value="Acyl_CoA_acyltransferase"/>
</dbReference>
<gene>
    <name evidence="2" type="ORF">ENE75_24165</name>
</gene>
<evidence type="ECO:0000259" key="1">
    <source>
        <dbReference type="PROSITE" id="PS51186"/>
    </source>
</evidence>
<dbReference type="PROSITE" id="PS51186">
    <property type="entry name" value="GNAT"/>
    <property type="match status" value="1"/>
</dbReference>
<dbReference type="SUPFAM" id="SSF55729">
    <property type="entry name" value="Acyl-CoA N-acyltransferases (Nat)"/>
    <property type="match status" value="1"/>
</dbReference>
<dbReference type="OrthoDB" id="9797178at2"/>
<dbReference type="CDD" id="cd04301">
    <property type="entry name" value="NAT_SF"/>
    <property type="match status" value="1"/>
</dbReference>
<accession>A0A437JL90</accession>
<name>A0A437JL90_9BURK</name>
<dbReference type="InterPro" id="IPR000182">
    <property type="entry name" value="GNAT_dom"/>
</dbReference>
<proteinExistence type="predicted"/>
<evidence type="ECO:0000313" key="2">
    <source>
        <dbReference type="EMBL" id="RVT47430.1"/>
    </source>
</evidence>
<sequence length="178" mass="19403">MKLERLGNSRRAELSELFRSTFSDSEGEDEGLTIGRLVDKLAAVIDDVDVIAFGAIENGALTGAIFFTRLKFSDDSIVYMLAPVAVSSARQRSGIGQALIEFGLQQLKKQGAGVVVTYGDPAYYGRAGFEPLSENVMQAPMELSMPQGWLGQSLSDSPIEARSDRPNCVEAFRDPAYW</sequence>
<evidence type="ECO:0000313" key="3">
    <source>
        <dbReference type="Proteomes" id="UP000288178"/>
    </source>
</evidence>
<protein>
    <submittedName>
        <fullName evidence="2">N-acetyltransferase</fullName>
    </submittedName>
</protein>
<keyword evidence="3" id="KW-1185">Reference proteome</keyword>
<keyword evidence="2" id="KW-0808">Transferase</keyword>
<dbReference type="RefSeq" id="WP_128201586.1">
    <property type="nucleotide sequence ID" value="NZ_SACT01000017.1"/>
</dbReference>
<dbReference type="Proteomes" id="UP000288178">
    <property type="component" value="Unassembled WGS sequence"/>
</dbReference>
<dbReference type="Gene3D" id="3.40.630.30">
    <property type="match status" value="1"/>
</dbReference>
<feature type="domain" description="N-acetyltransferase" evidence="1">
    <location>
        <begin position="1"/>
        <end position="146"/>
    </location>
</feature>
<dbReference type="Pfam" id="PF00583">
    <property type="entry name" value="Acetyltransf_1"/>
    <property type="match status" value="1"/>
</dbReference>